<protein>
    <submittedName>
        <fullName evidence="2">Acyl-CoA synthetase (NDP forming)/GNAT superfamily N-acetyltransferase</fullName>
    </submittedName>
</protein>
<dbReference type="InterPro" id="IPR013815">
    <property type="entry name" value="ATP_grasp_subdomain_1"/>
</dbReference>
<accession>A0A7Y9ZEA4</accession>
<dbReference type="SMART" id="SM00881">
    <property type="entry name" value="CoA_binding"/>
    <property type="match status" value="1"/>
</dbReference>
<dbReference type="SUPFAM" id="SSF51735">
    <property type="entry name" value="NAD(P)-binding Rossmann-fold domains"/>
    <property type="match status" value="1"/>
</dbReference>
<proteinExistence type="predicted"/>
<dbReference type="Gene3D" id="3.40.50.720">
    <property type="entry name" value="NAD(P)-binding Rossmann-like Domain"/>
    <property type="match status" value="1"/>
</dbReference>
<dbReference type="Gene3D" id="3.30.1490.20">
    <property type="entry name" value="ATP-grasp fold, A domain"/>
    <property type="match status" value="1"/>
</dbReference>
<comment type="caution">
    <text evidence="2">The sequence shown here is derived from an EMBL/GenBank/DDBJ whole genome shotgun (WGS) entry which is preliminary data.</text>
</comment>
<gene>
    <name evidence="2" type="ORF">BJ993_000088</name>
</gene>
<dbReference type="InterPro" id="IPR032875">
    <property type="entry name" value="Succ_CoA_lig_flav_dom"/>
</dbReference>
<dbReference type="InterPro" id="IPR000182">
    <property type="entry name" value="GNAT_dom"/>
</dbReference>
<dbReference type="PANTHER" id="PTHR42793">
    <property type="entry name" value="COA BINDING DOMAIN CONTAINING PROTEIN"/>
    <property type="match status" value="1"/>
</dbReference>
<dbReference type="Pfam" id="PF00583">
    <property type="entry name" value="Acetyltransf_1"/>
    <property type="match status" value="1"/>
</dbReference>
<dbReference type="AlphaFoldDB" id="A0A7Y9ZEA4"/>
<reference evidence="2 3" key="1">
    <citation type="submission" date="2020-07" db="EMBL/GenBank/DDBJ databases">
        <title>Sequencing the genomes of 1000 actinobacteria strains.</title>
        <authorList>
            <person name="Klenk H.-P."/>
        </authorList>
    </citation>
    <scope>NUCLEOTIDE SEQUENCE [LARGE SCALE GENOMIC DNA]</scope>
    <source>
        <strain evidence="2 3">DSM 15131</strain>
    </source>
</reference>
<dbReference type="Gene3D" id="3.30.470.20">
    <property type="entry name" value="ATP-grasp fold, B domain"/>
    <property type="match status" value="1"/>
</dbReference>
<evidence type="ECO:0000259" key="1">
    <source>
        <dbReference type="PROSITE" id="PS51186"/>
    </source>
</evidence>
<dbReference type="SUPFAM" id="SSF55729">
    <property type="entry name" value="Acyl-CoA N-acyltransferases (Nat)"/>
    <property type="match status" value="1"/>
</dbReference>
<dbReference type="GO" id="GO:0005524">
    <property type="term" value="F:ATP binding"/>
    <property type="evidence" value="ECO:0007669"/>
    <property type="project" value="InterPro"/>
</dbReference>
<dbReference type="InterPro" id="IPR016181">
    <property type="entry name" value="Acyl_CoA_acyltransferase"/>
</dbReference>
<organism evidence="2 3">
    <name type="scientific">Nocardioides aromaticivorans</name>
    <dbReference type="NCBI Taxonomy" id="200618"/>
    <lineage>
        <taxon>Bacteria</taxon>
        <taxon>Bacillati</taxon>
        <taxon>Actinomycetota</taxon>
        <taxon>Actinomycetes</taxon>
        <taxon>Propionibacteriales</taxon>
        <taxon>Nocardioidaceae</taxon>
        <taxon>Nocardioides</taxon>
    </lineage>
</organism>
<name>A0A7Y9ZEA4_9ACTN</name>
<dbReference type="SUPFAM" id="SSF56059">
    <property type="entry name" value="Glutathione synthetase ATP-binding domain-like"/>
    <property type="match status" value="1"/>
</dbReference>
<dbReference type="CDD" id="cd04301">
    <property type="entry name" value="NAT_SF"/>
    <property type="match status" value="1"/>
</dbReference>
<evidence type="ECO:0000313" key="2">
    <source>
        <dbReference type="EMBL" id="NYI43008.1"/>
    </source>
</evidence>
<dbReference type="Pfam" id="PF13549">
    <property type="entry name" value="ATP-grasp_5"/>
    <property type="match status" value="1"/>
</dbReference>
<dbReference type="InterPro" id="IPR016102">
    <property type="entry name" value="Succinyl-CoA_synth-like"/>
</dbReference>
<dbReference type="SUPFAM" id="SSF52210">
    <property type="entry name" value="Succinyl-CoA synthetase domains"/>
    <property type="match status" value="2"/>
</dbReference>
<dbReference type="Gene3D" id="3.40.50.261">
    <property type="entry name" value="Succinyl-CoA synthetase domains"/>
    <property type="match status" value="2"/>
</dbReference>
<dbReference type="InterPro" id="IPR003781">
    <property type="entry name" value="CoA-bd"/>
</dbReference>
<evidence type="ECO:0000313" key="3">
    <source>
        <dbReference type="Proteomes" id="UP000562045"/>
    </source>
</evidence>
<dbReference type="PANTHER" id="PTHR42793:SF1">
    <property type="entry name" value="PEPTIDYL-LYSINE N-ACETYLTRANSFERASE PATZ"/>
    <property type="match status" value="1"/>
</dbReference>
<dbReference type="RefSeq" id="WP_179647335.1">
    <property type="nucleotide sequence ID" value="NZ_JACBZM010000001.1"/>
</dbReference>
<sequence>MSPRPADVLLSDGSVAVVRPVAPGDGPALHDLHASVSDDSFFLRFFGTGRRAAHAYVEHVLASRETLSLVACEGERLVGLATAEPTATDTYEVAFLVADDRRGHGVGTLLLEHLADLARSRGATGFTAEVLADNHRMLEVFTGAGFEVVRTGGGGECQVHLDIVDGSRAQAAADLREFAAERRSLRPLLAPRSVAVYGARRDGSGIGGAVLAAIRRDGFAGQVVVVRPDGAPVGDLPARRRLGDGPPVDLAVLAVPVGRVRAALEDAIAGGAGAAVVVSSGFGEMGPEGVVLQQEIGRLARRNGVRLVGPNCLGVLDNAPDVRLNATFGLAAPSSGGLALASQSGGVGIALVDLLDRAGVGLHTFVSLGNKVDVSGNDLLAAWYDDPDITCAALYLESFGNARKFLRFARAFGERKPVVAVVGGRSAGGQRAGASHTAASATPALGVEALFAQAGVIACQDAEELAETVTVLVGEPLPQGRRLAVVSNAGGLGVLAADAADDAGLDVVAFSPALQRELAGRVSRTTGWANPVDAGAGVDAAGLAGIAHTVLASGEVDALLVVLVATDTNDVAAALDELAAIRSAHPGRPLVVVPVGAEEAGREARTSGALTVMCSGRAAAAALGRAAAYAEWRRRPRDPMSPGDPARAHLAREEAAALLRDAGPDGWIGTAAASRMLDRFGVRLLGEVVPADRAAGTAARIGFPVAVKAAGADIVHRTERGLVATGLGNRDEVAAAVAGFGTARTAPVLVQPMVAGVEIALGVVRDATLGPLVMIADGGVATELSDDRILLVPPFSVGEAMAALRRMRLWPRLAGFRGAPPAAAGDLAATAVALGTLAVEVPEVAELDLNPVVVGPDDVAVVDLKLRLAHGVPVDQPRQLRPS</sequence>
<keyword evidence="2" id="KW-0808">Transferase</keyword>
<dbReference type="InterPro" id="IPR036291">
    <property type="entry name" value="NAD(P)-bd_dom_sf"/>
</dbReference>
<dbReference type="GO" id="GO:0016747">
    <property type="term" value="F:acyltransferase activity, transferring groups other than amino-acyl groups"/>
    <property type="evidence" value="ECO:0007669"/>
    <property type="project" value="InterPro"/>
</dbReference>
<dbReference type="Proteomes" id="UP000562045">
    <property type="component" value="Unassembled WGS sequence"/>
</dbReference>
<dbReference type="PROSITE" id="PS51186">
    <property type="entry name" value="GNAT"/>
    <property type="match status" value="1"/>
</dbReference>
<dbReference type="EMBL" id="JACBZM010000001">
    <property type="protein sequence ID" value="NYI43008.1"/>
    <property type="molecule type" value="Genomic_DNA"/>
</dbReference>
<dbReference type="Gene3D" id="3.40.630.30">
    <property type="match status" value="1"/>
</dbReference>
<dbReference type="Pfam" id="PF13607">
    <property type="entry name" value="Succ_CoA_lig"/>
    <property type="match status" value="1"/>
</dbReference>
<feature type="domain" description="N-acetyltransferase" evidence="1">
    <location>
        <begin position="16"/>
        <end position="164"/>
    </location>
</feature>
<dbReference type="Pfam" id="PF13380">
    <property type="entry name" value="CoA_binding_2"/>
    <property type="match status" value="1"/>
</dbReference>